<dbReference type="RefSeq" id="XP_014182580.1">
    <property type="nucleotide sequence ID" value="XM_014327105.1"/>
</dbReference>
<dbReference type="SUPFAM" id="SSF56601">
    <property type="entry name" value="beta-lactamase/transpeptidase-like"/>
    <property type="match status" value="1"/>
</dbReference>
<dbReference type="InterPro" id="IPR012338">
    <property type="entry name" value="Beta-lactam/transpept-like"/>
</dbReference>
<dbReference type="GeneID" id="25990368"/>
<gene>
    <name evidence="2" type="ORF">A1Q1_06856</name>
</gene>
<dbReference type="Gene3D" id="3.40.710.10">
    <property type="entry name" value="DD-peptidase/beta-lactamase superfamily"/>
    <property type="match status" value="1"/>
</dbReference>
<evidence type="ECO:0000313" key="2">
    <source>
        <dbReference type="EMBL" id="EJT51903.1"/>
    </source>
</evidence>
<dbReference type="HOGENOM" id="CLU_020027_11_1_1"/>
<dbReference type="InterPro" id="IPR050789">
    <property type="entry name" value="Diverse_Enzym_Activities"/>
</dbReference>
<dbReference type="EMBL" id="ALBS01000042">
    <property type="protein sequence ID" value="EJT51903.1"/>
    <property type="molecule type" value="Genomic_DNA"/>
</dbReference>
<dbReference type="Proteomes" id="UP000002748">
    <property type="component" value="Unassembled WGS sequence"/>
</dbReference>
<dbReference type="VEuPathDB" id="FungiDB:A1Q1_06856"/>
<protein>
    <recommendedName>
        <fullName evidence="1">Beta-lactamase-related domain-containing protein</fullName>
    </recommendedName>
</protein>
<dbReference type="PANTHER" id="PTHR43283:SF3">
    <property type="entry name" value="BETA-LACTAMASE FAMILY PROTEIN (AFU_ORTHOLOGUE AFUA_5G07500)"/>
    <property type="match status" value="1"/>
</dbReference>
<feature type="domain" description="Beta-lactamase-related" evidence="1">
    <location>
        <begin position="101"/>
        <end position="460"/>
    </location>
</feature>
<dbReference type="KEGG" id="tasa:A1Q1_06856"/>
<dbReference type="PANTHER" id="PTHR43283">
    <property type="entry name" value="BETA-LACTAMASE-RELATED"/>
    <property type="match status" value="1"/>
</dbReference>
<reference evidence="2 3" key="1">
    <citation type="journal article" date="2012" name="Eukaryot. Cell">
        <title>Draft genome sequence of CBS 2479, the standard type strain of Trichosporon asahii.</title>
        <authorList>
            <person name="Yang R.Y."/>
            <person name="Li H.T."/>
            <person name="Zhu H."/>
            <person name="Zhou G.P."/>
            <person name="Wang M."/>
            <person name="Wang L."/>
        </authorList>
    </citation>
    <scope>NUCLEOTIDE SEQUENCE [LARGE SCALE GENOMIC DNA]</scope>
    <source>
        <strain evidence="3">ATCC 90039 / CBS 2479 / JCM 2466 / KCTC 7840 / NCYC 2677 / UAMH 7654</strain>
    </source>
</reference>
<organism evidence="2 3">
    <name type="scientific">Trichosporon asahii var. asahii (strain ATCC 90039 / CBS 2479 / JCM 2466 / KCTC 7840 / NBRC 103889/ NCYC 2677 / UAMH 7654)</name>
    <name type="common">Yeast</name>
    <dbReference type="NCBI Taxonomy" id="1186058"/>
    <lineage>
        <taxon>Eukaryota</taxon>
        <taxon>Fungi</taxon>
        <taxon>Dikarya</taxon>
        <taxon>Basidiomycota</taxon>
        <taxon>Agaricomycotina</taxon>
        <taxon>Tremellomycetes</taxon>
        <taxon>Trichosporonales</taxon>
        <taxon>Trichosporonaceae</taxon>
        <taxon>Trichosporon</taxon>
    </lineage>
</organism>
<dbReference type="Pfam" id="PF00144">
    <property type="entry name" value="Beta-lactamase"/>
    <property type="match status" value="1"/>
</dbReference>
<sequence>MSDHMSADVIIVTGVKNNPEPAHVICALFLDTLHSASSTSTPATLRLDLLIPHIEFEERDTTTEEQRISAMTQTQEIDIGSSGSAKAHKVPRLSPEGKAALDAILKKAVESRVVPAMHFAATTKDGVIYAGQAGEKVFDEPEKGQLYSQTKLVTGVAALQLVESGVLSYDDPAIVEKYAPELWEQPVLLSFTDGKAETEPRKVPLTLRHLLTHTSGLGYGFMSPPLMAYNTAHGLGKTYGGTAADLAQPLLFQPGSRFGYGIGIDWAGIIVERASGLKLNEYFQKHIFAPLGLIEDDVTFFNRPEIVERWQRVTTRNAEGKLVLTQPRRPLTGEPGQLSGGGGLWGTNKAYLTFLRGLLASQDGNGIVSPEGFKLLFEDALPTRADGNTAHANLARMVGSGTTTAVDPALCDNGGQGLGHSIAMCVNLLDSAGGRRKGSGTWGGIATTEFWLDPEAGIAACGGTQFLRNREVEDRTQKDPFAKVWHELETTLYKYLEY</sequence>
<evidence type="ECO:0000313" key="3">
    <source>
        <dbReference type="Proteomes" id="UP000002748"/>
    </source>
</evidence>
<evidence type="ECO:0000259" key="1">
    <source>
        <dbReference type="Pfam" id="PF00144"/>
    </source>
</evidence>
<dbReference type="OrthoDB" id="428260at2759"/>
<dbReference type="InterPro" id="IPR001466">
    <property type="entry name" value="Beta-lactam-related"/>
</dbReference>
<dbReference type="AlphaFoldDB" id="J5RCI9"/>
<proteinExistence type="predicted"/>
<accession>J5RCI9</accession>
<comment type="caution">
    <text evidence="2">The sequence shown here is derived from an EMBL/GenBank/DDBJ whole genome shotgun (WGS) entry which is preliminary data.</text>
</comment>
<name>J5RCI9_TRIAS</name>